<keyword evidence="7" id="KW-0443">Lipid metabolism</keyword>
<evidence type="ECO:0000256" key="10">
    <source>
        <dbReference type="ARBA" id="ARBA00041140"/>
    </source>
</evidence>
<feature type="transmembrane region" description="Helical" evidence="15">
    <location>
        <begin position="31"/>
        <end position="51"/>
    </location>
</feature>
<evidence type="ECO:0000256" key="5">
    <source>
        <dbReference type="ARBA" id="ARBA00022919"/>
    </source>
</evidence>
<proteinExistence type="inferred from homology"/>
<keyword evidence="4" id="KW-0256">Endoplasmic reticulum</keyword>
<dbReference type="PANTHER" id="PTHR28612">
    <property type="entry name" value="SERINE PALMITOYLTRANSFERASE SMALL SUBUNIT B"/>
    <property type="match status" value="1"/>
</dbReference>
<evidence type="ECO:0000256" key="9">
    <source>
        <dbReference type="ARBA" id="ARBA00038059"/>
    </source>
</evidence>
<keyword evidence="3 15" id="KW-0812">Transmembrane</keyword>
<dbReference type="PANTHER" id="PTHR28612:SF1">
    <property type="entry name" value="SERINE PALMITOYLTRANSFERASE SMALL SUBUNIT B"/>
    <property type="match status" value="1"/>
</dbReference>
<dbReference type="AlphaFoldDB" id="A0A6P4EMJ9"/>
<gene>
    <name evidence="16" type="primary">LOC108044793</name>
</gene>
<evidence type="ECO:0000256" key="7">
    <source>
        <dbReference type="ARBA" id="ARBA00023098"/>
    </source>
</evidence>
<dbReference type="InterPro" id="IPR024512">
    <property type="entry name" value="Ser_palmitoyltrfase_ssu-like"/>
</dbReference>
<comment type="subcellular location">
    <subcellularLocation>
        <location evidence="1">Endoplasmic reticulum membrane</location>
        <topology evidence="1">Multi-pass membrane protein</topology>
    </subcellularLocation>
</comment>
<evidence type="ECO:0000256" key="6">
    <source>
        <dbReference type="ARBA" id="ARBA00022989"/>
    </source>
</evidence>
<evidence type="ECO:0000313" key="16">
    <source>
        <dbReference type="RefSeq" id="XP_016979425.1"/>
    </source>
</evidence>
<dbReference type="RefSeq" id="XP_016979425.2">
    <property type="nucleotide sequence ID" value="XM_017123936.2"/>
</dbReference>
<dbReference type="GO" id="GO:0006665">
    <property type="term" value="P:sphingolipid metabolic process"/>
    <property type="evidence" value="ECO:0007669"/>
    <property type="project" value="UniProtKB-KW"/>
</dbReference>
<dbReference type="OrthoDB" id="202672at2759"/>
<comment type="pathway">
    <text evidence="2">Lipid metabolism.</text>
</comment>
<sequence length="85" mass="10042">MMNIKQFASHAYRQYELVTCINMLEPWEKKLINGFFLIMLSLVIFSSFMYLPDYLQTLLQFVTPPTWHNKSPENAAYAAQKMTRS</sequence>
<evidence type="ECO:0000256" key="15">
    <source>
        <dbReference type="SAM" id="Phobius"/>
    </source>
</evidence>
<keyword evidence="5" id="KW-0746">Sphingolipid metabolism</keyword>
<evidence type="ECO:0000256" key="12">
    <source>
        <dbReference type="ARBA" id="ARBA00042334"/>
    </source>
</evidence>
<evidence type="ECO:0000256" key="3">
    <source>
        <dbReference type="ARBA" id="ARBA00022692"/>
    </source>
</evidence>
<keyword evidence="6 15" id="KW-1133">Transmembrane helix</keyword>
<comment type="function">
    <text evidence="13">Component of the serine palmitoyltransferase multisubunit enzyme (SPT) that catalyzes the initial and rate-limiting step in sphingolipid biosynthesis by condensing L-serine and activated acyl-CoA (most commonly palmitoyl-CoA) to form long-chain bases. The SPT complex is composed of SPTLC1, SPTLC2 or SPTLC3 and SPTSSA or SPTSSB. Within this complex, the heterodimer consisting of SPTLC1 and SPTLC2/SPTLC3 forms the catalytic core. Within the SPT complex, SPTSSB stimulates the catalytic activity and plays a role in substrate specificity. SPT complexes with this subunit showing a preference for longer acyl-CoAs. The SPTLC1-SPTLC2-SPTSSB complex shows a strong preference for C18-CoA substrate, while the SPTLC1-SPTLC3-SPTSSB isozyme displays an ability to use a broader range of acyl-CoAs, without apparent preference.</text>
</comment>
<dbReference type="GO" id="GO:0005789">
    <property type="term" value="C:endoplasmic reticulum membrane"/>
    <property type="evidence" value="ECO:0007669"/>
    <property type="project" value="UniProtKB-SubCell"/>
</dbReference>
<name>A0A6P4EMJ9_DRORH</name>
<evidence type="ECO:0000256" key="8">
    <source>
        <dbReference type="ARBA" id="ARBA00023136"/>
    </source>
</evidence>
<accession>A0A6P4EMJ9</accession>
<comment type="subunit">
    <text evidence="14">Component of the serine palmitoyltransferase (SPT) complex, which is composed of SPTLC1, SPTLC2 or SPTLC3 and SPTSSA or SPTSSB. The heterodimer consisting of SPTLC1 and SPTLC2/SPTLC3 forms the catalytic core of the enzyme, while SPTSSA or SPTSSB subunits determine substrate specificity. SPT also interacts with ORMDL proteins, especially ORMDL3, which negatively regulate SPT activity in the presence of ceramides.</text>
</comment>
<evidence type="ECO:0000256" key="13">
    <source>
        <dbReference type="ARBA" id="ARBA00045772"/>
    </source>
</evidence>
<protein>
    <recommendedName>
        <fullName evidence="10">Serine palmitoyltransferase small subunit B</fullName>
    </recommendedName>
    <alternativeName>
        <fullName evidence="12">Protein ADMP</fullName>
    </alternativeName>
    <alternativeName>
        <fullName evidence="11">Small subunit of serine palmitoyltransferase B</fullName>
    </alternativeName>
</protein>
<keyword evidence="8 15" id="KW-0472">Membrane</keyword>
<evidence type="ECO:0000256" key="14">
    <source>
        <dbReference type="ARBA" id="ARBA00046416"/>
    </source>
</evidence>
<dbReference type="OMA" id="FMYLPDY"/>
<dbReference type="GeneID" id="108044793"/>
<evidence type="ECO:0000256" key="1">
    <source>
        <dbReference type="ARBA" id="ARBA00004477"/>
    </source>
</evidence>
<reference evidence="16" key="1">
    <citation type="submission" date="2025-08" db="UniProtKB">
        <authorList>
            <consortium name="RefSeq"/>
        </authorList>
    </citation>
    <scope>IDENTIFICATION</scope>
</reference>
<comment type="similarity">
    <text evidence="9">Belongs to the SPTSS family. SPTSSB subfamily.</text>
</comment>
<evidence type="ECO:0000256" key="4">
    <source>
        <dbReference type="ARBA" id="ARBA00022824"/>
    </source>
</evidence>
<dbReference type="RefSeq" id="XP_016979425.1">
    <property type="nucleotide sequence ID" value="XM_017123936.1"/>
</dbReference>
<evidence type="ECO:0000256" key="2">
    <source>
        <dbReference type="ARBA" id="ARBA00005189"/>
    </source>
</evidence>
<organism evidence="16">
    <name type="scientific">Drosophila rhopaloa</name>
    <name type="common">Fruit fly</name>
    <dbReference type="NCBI Taxonomy" id="1041015"/>
    <lineage>
        <taxon>Eukaryota</taxon>
        <taxon>Metazoa</taxon>
        <taxon>Ecdysozoa</taxon>
        <taxon>Arthropoda</taxon>
        <taxon>Hexapoda</taxon>
        <taxon>Insecta</taxon>
        <taxon>Pterygota</taxon>
        <taxon>Neoptera</taxon>
        <taxon>Endopterygota</taxon>
        <taxon>Diptera</taxon>
        <taxon>Brachycera</taxon>
        <taxon>Muscomorpha</taxon>
        <taxon>Ephydroidea</taxon>
        <taxon>Drosophilidae</taxon>
        <taxon>Drosophila</taxon>
        <taxon>Sophophora</taxon>
    </lineage>
</organism>
<evidence type="ECO:0000256" key="11">
    <source>
        <dbReference type="ARBA" id="ARBA00041982"/>
    </source>
</evidence>
<dbReference type="Pfam" id="PF11779">
    <property type="entry name" value="SPT_ssu-like"/>
    <property type="match status" value="1"/>
</dbReference>